<dbReference type="InterPro" id="IPR052157">
    <property type="entry name" value="BCAA_transport_permease"/>
</dbReference>
<keyword evidence="6 9" id="KW-1133">Transmembrane helix</keyword>
<evidence type="ECO:0000256" key="3">
    <source>
        <dbReference type="ARBA" id="ARBA00022475"/>
    </source>
</evidence>
<keyword evidence="5" id="KW-0029">Amino-acid transport</keyword>
<evidence type="ECO:0000256" key="4">
    <source>
        <dbReference type="ARBA" id="ARBA00022692"/>
    </source>
</evidence>
<dbReference type="Proteomes" id="UP000602395">
    <property type="component" value="Unassembled WGS sequence"/>
</dbReference>
<evidence type="ECO:0000313" key="10">
    <source>
        <dbReference type="EMBL" id="MBD1319466.1"/>
    </source>
</evidence>
<feature type="transmembrane region" description="Helical" evidence="9">
    <location>
        <begin position="407"/>
        <end position="426"/>
    </location>
</feature>
<dbReference type="CDD" id="cd06582">
    <property type="entry name" value="TM_PBP1_LivH_like"/>
    <property type="match status" value="1"/>
</dbReference>
<dbReference type="PANTHER" id="PTHR11795:SF445">
    <property type="entry name" value="AMINO ACID ABC TRANSPORTER PERMEASE PROTEIN"/>
    <property type="match status" value="1"/>
</dbReference>
<keyword evidence="11" id="KW-1185">Reference proteome</keyword>
<feature type="transmembrane region" description="Helical" evidence="9">
    <location>
        <begin position="6"/>
        <end position="27"/>
    </location>
</feature>
<gene>
    <name evidence="10" type="ORF">IDF66_07695</name>
</gene>
<keyword evidence="4 9" id="KW-0812">Transmembrane</keyword>
<keyword evidence="7 9" id="KW-0472">Membrane</keyword>
<dbReference type="PANTHER" id="PTHR11795">
    <property type="entry name" value="BRANCHED-CHAIN AMINO ACID TRANSPORT SYSTEM PERMEASE PROTEIN LIVH"/>
    <property type="match status" value="1"/>
</dbReference>
<feature type="transmembrane region" description="Helical" evidence="9">
    <location>
        <begin position="542"/>
        <end position="559"/>
    </location>
</feature>
<protein>
    <submittedName>
        <fullName evidence="10">ABC transporter permease</fullName>
    </submittedName>
</protein>
<dbReference type="RefSeq" id="WP_190266405.1">
    <property type="nucleotide sequence ID" value="NZ_BAABAD010000005.1"/>
</dbReference>
<dbReference type="InterPro" id="IPR001851">
    <property type="entry name" value="ABC_transp_permease"/>
</dbReference>
<feature type="transmembrane region" description="Helical" evidence="9">
    <location>
        <begin position="305"/>
        <end position="325"/>
    </location>
</feature>
<feature type="transmembrane region" description="Helical" evidence="9">
    <location>
        <begin position="34"/>
        <end position="53"/>
    </location>
</feature>
<dbReference type="CDD" id="cd06581">
    <property type="entry name" value="TM_PBP1_LivM_like"/>
    <property type="match status" value="1"/>
</dbReference>
<feature type="transmembrane region" description="Helical" evidence="9">
    <location>
        <begin position="618"/>
        <end position="641"/>
    </location>
</feature>
<comment type="caution">
    <text evidence="10">The sequence shown here is derived from an EMBL/GenBank/DDBJ whole genome shotgun (WGS) entry which is preliminary data.</text>
</comment>
<feature type="transmembrane region" description="Helical" evidence="9">
    <location>
        <begin position="96"/>
        <end position="114"/>
    </location>
</feature>
<keyword evidence="3" id="KW-1003">Cell membrane</keyword>
<evidence type="ECO:0000256" key="7">
    <source>
        <dbReference type="ARBA" id="ARBA00023136"/>
    </source>
</evidence>
<feature type="transmembrane region" description="Helical" evidence="9">
    <location>
        <begin position="59"/>
        <end position="84"/>
    </location>
</feature>
<evidence type="ECO:0000256" key="1">
    <source>
        <dbReference type="ARBA" id="ARBA00004651"/>
    </source>
</evidence>
<comment type="similarity">
    <text evidence="8">Belongs to the binding-protein-dependent transport system permease family. LivHM subfamily.</text>
</comment>
<reference evidence="10 11" key="1">
    <citation type="submission" date="2020-09" db="EMBL/GenBank/DDBJ databases">
        <title>Novel species in genus Gordonia.</title>
        <authorList>
            <person name="Zhang G."/>
        </authorList>
    </citation>
    <scope>NUCLEOTIDE SEQUENCE [LARGE SCALE GENOMIC DNA]</scope>
    <source>
        <strain evidence="10 11">ON-33</strain>
    </source>
</reference>
<feature type="transmembrane region" description="Helical" evidence="9">
    <location>
        <begin position="193"/>
        <end position="211"/>
    </location>
</feature>
<evidence type="ECO:0000256" key="9">
    <source>
        <dbReference type="SAM" id="Phobius"/>
    </source>
</evidence>
<name>A0ABR7W9I2_9ACTN</name>
<evidence type="ECO:0000256" key="8">
    <source>
        <dbReference type="ARBA" id="ARBA00037998"/>
    </source>
</evidence>
<accession>A0ABR7W9I2</accession>
<evidence type="ECO:0000256" key="6">
    <source>
        <dbReference type="ARBA" id="ARBA00022989"/>
    </source>
</evidence>
<feature type="transmembrane region" description="Helical" evidence="9">
    <location>
        <begin position="134"/>
        <end position="161"/>
    </location>
</feature>
<evidence type="ECO:0000313" key="11">
    <source>
        <dbReference type="Proteomes" id="UP000602395"/>
    </source>
</evidence>
<feature type="transmembrane region" description="Helical" evidence="9">
    <location>
        <begin position="331"/>
        <end position="350"/>
    </location>
</feature>
<sequence>MDQFLAFGVVGLSTAAIYAVISGGLVVTYTTTGVFNFAHGAAGMMAAFIYWQFSIGWGWPVWLSLVVVLGVLTPLFGLLVEVAMRPVQPLGEAEKLVMTVALLSGLIALARWIWDPNEPRNLPQFFADQQPFHVFGATVTWHQALTMIVAILVAVGLRVLLFRTRAGTEMRATVDDRSLVGLTGADPVRANRIAWILGIELAAIGGVLIAPVVALDAMSLSLVIVSAYAAAIFGRLKSLPLTFLGAVVVGCMESYLTGYLPQNAYLPGIRLAAPAILLLLALLAFPHGRLRGRDRQLSPVPLPSLRGAVFLALVTVWSGLILATVLSDSDLITYGQIFAFGVLALSYVPLAGYAGQISLCQITLAGIGAIVCGHLGANGQWWAIIAAMVIAGIVGAAIALPALRLSGVYLALGTAAIAVIFDRWIFTLPSFDLFGLRVSFFDQGSVEVPGPTLLGYAIDTPQRITVFTAAVLAVATFGVALLRRGRLGRRLIALRDSEAAYATLGGNLLLSKMLVFGLSSALAGLGGALYGMQLGSVTGDQFSFISGLPIFLVVVLAGLGTVGSGLFTGAALAGPLNAIGVLWPMLREVSQAIPALLGIAFGAKAVKEGGIAAMRKQWNAAFADPLVMAALVVWTLVFWLLRLADAINGYLFFVAMLAAALLTPAIAGWRDRRAHSNGEGPEYPDAEIPVEWWGISRPWVNDDEEVLDRAIATES</sequence>
<feature type="transmembrane region" description="Helical" evidence="9">
    <location>
        <begin position="264"/>
        <end position="285"/>
    </location>
</feature>
<feature type="transmembrane region" description="Helical" evidence="9">
    <location>
        <begin position="647"/>
        <end position="667"/>
    </location>
</feature>
<keyword evidence="2" id="KW-0813">Transport</keyword>
<organism evidence="10 11">
    <name type="scientific">Gordonia hankookensis</name>
    <dbReference type="NCBI Taxonomy" id="589403"/>
    <lineage>
        <taxon>Bacteria</taxon>
        <taxon>Bacillati</taxon>
        <taxon>Actinomycetota</taxon>
        <taxon>Actinomycetes</taxon>
        <taxon>Mycobacteriales</taxon>
        <taxon>Gordoniaceae</taxon>
        <taxon>Gordonia</taxon>
    </lineage>
</organism>
<evidence type="ECO:0000256" key="2">
    <source>
        <dbReference type="ARBA" id="ARBA00022448"/>
    </source>
</evidence>
<proteinExistence type="inferred from homology"/>
<feature type="transmembrane region" description="Helical" evidence="9">
    <location>
        <begin position="513"/>
        <end position="530"/>
    </location>
</feature>
<dbReference type="Pfam" id="PF02653">
    <property type="entry name" value="BPD_transp_2"/>
    <property type="match status" value="2"/>
</dbReference>
<evidence type="ECO:0000256" key="5">
    <source>
        <dbReference type="ARBA" id="ARBA00022970"/>
    </source>
</evidence>
<feature type="transmembrane region" description="Helical" evidence="9">
    <location>
        <begin position="357"/>
        <end position="376"/>
    </location>
</feature>
<comment type="subcellular location">
    <subcellularLocation>
        <location evidence="1">Cell membrane</location>
        <topology evidence="1">Multi-pass membrane protein</topology>
    </subcellularLocation>
</comment>
<dbReference type="EMBL" id="JACWMS010000002">
    <property type="protein sequence ID" value="MBD1319466.1"/>
    <property type="molecule type" value="Genomic_DNA"/>
</dbReference>
<feature type="transmembrane region" description="Helical" evidence="9">
    <location>
        <begin position="464"/>
        <end position="482"/>
    </location>
</feature>
<feature type="transmembrane region" description="Helical" evidence="9">
    <location>
        <begin position="382"/>
        <end position="400"/>
    </location>
</feature>
<dbReference type="InterPro" id="IPR043428">
    <property type="entry name" value="LivM-like"/>
</dbReference>